<dbReference type="InterPro" id="IPR005841">
    <property type="entry name" value="Alpha-D-phosphohexomutase_SF"/>
</dbReference>
<dbReference type="AlphaFoldDB" id="A0A6U2CV43"/>
<evidence type="ECO:0000256" key="4">
    <source>
        <dbReference type="ARBA" id="ARBA00022553"/>
    </source>
</evidence>
<comment type="cofactor">
    <cofactor evidence="1">
        <name>Mg(2+)</name>
        <dbReference type="ChEBI" id="CHEBI:18420"/>
    </cofactor>
</comment>
<dbReference type="InterPro" id="IPR005844">
    <property type="entry name" value="A-D-PHexomutase_a/b/a-I"/>
</dbReference>
<feature type="compositionally biased region" description="Low complexity" evidence="7">
    <location>
        <begin position="39"/>
        <end position="53"/>
    </location>
</feature>
<organism evidence="10">
    <name type="scientific">Chlamydomonas euryale</name>
    <dbReference type="NCBI Taxonomy" id="1486919"/>
    <lineage>
        <taxon>Eukaryota</taxon>
        <taxon>Viridiplantae</taxon>
        <taxon>Chlorophyta</taxon>
        <taxon>core chlorophytes</taxon>
        <taxon>Chlorophyceae</taxon>
        <taxon>CS clade</taxon>
        <taxon>Chlamydomonadales</taxon>
        <taxon>Chlamydomonadaceae</taxon>
        <taxon>Chlamydomonas</taxon>
    </lineage>
</organism>
<evidence type="ECO:0000256" key="6">
    <source>
        <dbReference type="ARBA" id="ARBA00049409"/>
    </source>
</evidence>
<feature type="domain" description="Alpha-D-phosphohexomutase alpha/beta/alpha" evidence="9">
    <location>
        <begin position="285"/>
        <end position="367"/>
    </location>
</feature>
<dbReference type="Pfam" id="PF02878">
    <property type="entry name" value="PGM_PMM_I"/>
    <property type="match status" value="1"/>
</dbReference>
<evidence type="ECO:0000256" key="1">
    <source>
        <dbReference type="ARBA" id="ARBA00001946"/>
    </source>
</evidence>
<evidence type="ECO:0000313" key="11">
    <source>
        <dbReference type="EMBL" id="CAD8282433.1"/>
    </source>
</evidence>
<evidence type="ECO:0000256" key="5">
    <source>
        <dbReference type="ARBA" id="ARBA00049318"/>
    </source>
</evidence>
<gene>
    <name evidence="10" type="ORF">CEUR00632_LOCUS2466</name>
    <name evidence="11" type="ORF">CEUR00632_LOCUS2468</name>
</gene>
<dbReference type="EMBL" id="HBEC01005424">
    <property type="protein sequence ID" value="CAD8282431.1"/>
    <property type="molecule type" value="Transcribed_RNA"/>
</dbReference>
<protein>
    <recommendedName>
        <fullName evidence="12">Alpha-D-phosphohexomutase alpha/beta/alpha domain-containing protein</fullName>
    </recommendedName>
</protein>
<comment type="similarity">
    <text evidence="2">Belongs to the phosphohexose mutase family.</text>
</comment>
<feature type="region of interest" description="Disordered" evidence="7">
    <location>
        <begin position="15"/>
        <end position="53"/>
    </location>
</feature>
<reference evidence="10" key="1">
    <citation type="submission" date="2021-01" db="EMBL/GenBank/DDBJ databases">
        <authorList>
            <person name="Corre E."/>
            <person name="Pelletier E."/>
            <person name="Niang G."/>
            <person name="Scheremetjew M."/>
            <person name="Finn R."/>
            <person name="Kale V."/>
            <person name="Holt S."/>
            <person name="Cochrane G."/>
            <person name="Meng A."/>
            <person name="Brown T."/>
            <person name="Cohen L."/>
        </authorList>
    </citation>
    <scope>NUCLEOTIDE SEQUENCE</scope>
    <source>
        <strain evidence="10">CCMP219</strain>
    </source>
</reference>
<evidence type="ECO:0000256" key="7">
    <source>
        <dbReference type="SAM" id="MobiDB-lite"/>
    </source>
</evidence>
<feature type="domain" description="Alpha-D-phosphohexomutase alpha/beta/alpha" evidence="8">
    <location>
        <begin position="87"/>
        <end position="221"/>
    </location>
</feature>
<dbReference type="Gene3D" id="3.40.120.10">
    <property type="entry name" value="Alpha-D-Glucose-1,6-Bisphosphate, subunit A, domain 3"/>
    <property type="match status" value="2"/>
</dbReference>
<evidence type="ECO:0000259" key="8">
    <source>
        <dbReference type="Pfam" id="PF02878"/>
    </source>
</evidence>
<evidence type="ECO:0000313" key="10">
    <source>
        <dbReference type="EMBL" id="CAD8282431.1"/>
    </source>
</evidence>
<keyword evidence="3" id="KW-0313">Glucose metabolism</keyword>
<evidence type="ECO:0000256" key="3">
    <source>
        <dbReference type="ARBA" id="ARBA00022526"/>
    </source>
</evidence>
<evidence type="ECO:0000259" key="9">
    <source>
        <dbReference type="Pfam" id="PF02879"/>
    </source>
</evidence>
<dbReference type="InterPro" id="IPR016055">
    <property type="entry name" value="A-D-PHexomutase_a/b/a-I/II/III"/>
</dbReference>
<sequence>MKLCGSHRVVCHRPAPATLTRRAGSTPRPSRLLSHRPRFLPNQAASAPQATTTSAGMTGEVVIPRLPTGPIMGPEAVSLLKTFTRLQNGSDVRGIAIDGVPKEPVSLTPGIAFFIGAAFVEWLESKRPEGSQGPIVVSVGRDPRISGPMMEAALVSGIASTGAHVDTFGIATTPCMFYSIVATGRYQGAIMLTASHMPFNSNGIKFFTKAGGLEKADIAQLLQRAADACAAAGVLAGQPLSETPHLLRAAMAVQPGCANQVEFMPTYSAFLRDLIKKGVDSKANHELPLAGLKIVVDAGNGSGGFFADQVLAPLGADVAGSRFLDPDGSFPNHIPNPEHPSAMKSGAEAVREVGADLGIVFDTDVDR</sequence>
<dbReference type="EMBL" id="HBEC01005426">
    <property type="protein sequence ID" value="CAD8282433.1"/>
    <property type="molecule type" value="Transcribed_RNA"/>
</dbReference>
<dbReference type="Pfam" id="PF02879">
    <property type="entry name" value="PGM_PMM_II"/>
    <property type="match status" value="1"/>
</dbReference>
<keyword evidence="4" id="KW-0597">Phosphoprotein</keyword>
<dbReference type="InterPro" id="IPR050060">
    <property type="entry name" value="Phosphoglucosamine_mutase"/>
</dbReference>
<evidence type="ECO:0000256" key="2">
    <source>
        <dbReference type="ARBA" id="ARBA00010231"/>
    </source>
</evidence>
<dbReference type="InterPro" id="IPR005845">
    <property type="entry name" value="A-D-PHexomutase_a/b/a-II"/>
</dbReference>
<proteinExistence type="inferred from homology"/>
<name>A0A6U2CV43_9CHLO</name>
<dbReference type="PANTHER" id="PTHR42946:SF1">
    <property type="entry name" value="PHOSPHOGLUCOMUTASE (ALPHA-D-GLUCOSE-1,6-BISPHOSPHATE-DEPENDENT)"/>
    <property type="match status" value="1"/>
</dbReference>
<comment type="catalytic activity">
    <reaction evidence="5">
        <text>alpha-D-glucose 1,6-bisphosphate + L-seryl-[protein] = O-phospho-L-seryl-[protein] + alpha-D-glucose 6-phosphate</text>
        <dbReference type="Rhea" id="RHEA:68752"/>
        <dbReference type="Rhea" id="RHEA-COMP:9863"/>
        <dbReference type="Rhea" id="RHEA-COMP:11604"/>
        <dbReference type="ChEBI" id="CHEBI:29999"/>
        <dbReference type="ChEBI" id="CHEBI:58225"/>
        <dbReference type="ChEBI" id="CHEBI:58392"/>
        <dbReference type="ChEBI" id="CHEBI:83421"/>
    </reaction>
</comment>
<keyword evidence="3" id="KW-0119">Carbohydrate metabolism</keyword>
<evidence type="ECO:0008006" key="12">
    <source>
        <dbReference type="Google" id="ProtNLM"/>
    </source>
</evidence>
<dbReference type="GO" id="GO:0006006">
    <property type="term" value="P:glucose metabolic process"/>
    <property type="evidence" value="ECO:0007669"/>
    <property type="project" value="UniProtKB-KW"/>
</dbReference>
<accession>A0A6U2CV43</accession>
<dbReference type="FunFam" id="3.40.120.10:FF:000010">
    <property type="entry name" value="phosphomannomutase/phosphoglucomutase isoform X1"/>
    <property type="match status" value="1"/>
</dbReference>
<dbReference type="PANTHER" id="PTHR42946">
    <property type="entry name" value="PHOSPHOHEXOSE MUTASE"/>
    <property type="match status" value="1"/>
</dbReference>
<dbReference type="PRINTS" id="PR00509">
    <property type="entry name" value="PGMPMM"/>
</dbReference>
<comment type="catalytic activity">
    <reaction evidence="6">
        <text>O-phospho-L-seryl-[protein] + alpha-D-glucose 1-phosphate = alpha-D-glucose 1,6-bisphosphate + L-seryl-[protein]</text>
        <dbReference type="Rhea" id="RHEA:68748"/>
        <dbReference type="Rhea" id="RHEA-COMP:9863"/>
        <dbReference type="Rhea" id="RHEA-COMP:11604"/>
        <dbReference type="ChEBI" id="CHEBI:29999"/>
        <dbReference type="ChEBI" id="CHEBI:58392"/>
        <dbReference type="ChEBI" id="CHEBI:58601"/>
        <dbReference type="ChEBI" id="CHEBI:83421"/>
    </reaction>
</comment>
<dbReference type="SUPFAM" id="SSF53738">
    <property type="entry name" value="Phosphoglucomutase, first 3 domains"/>
    <property type="match status" value="2"/>
</dbReference>
<dbReference type="GO" id="GO:0004615">
    <property type="term" value="F:phosphomannomutase activity"/>
    <property type="evidence" value="ECO:0007669"/>
    <property type="project" value="TreeGrafter"/>
</dbReference>